<dbReference type="InterPro" id="IPR001943">
    <property type="entry name" value="UVR_dom"/>
</dbReference>
<evidence type="ECO:0000313" key="2">
    <source>
        <dbReference type="EMBL" id="CAG7579958.1"/>
    </source>
</evidence>
<reference evidence="2" key="1">
    <citation type="submission" date="2021-06" db="EMBL/GenBank/DDBJ databases">
        <authorList>
            <person name="Gannon L."/>
            <person name="Redgwell R T."/>
            <person name="Michniewski S."/>
            <person name="Harrison D C."/>
            <person name="Millard A."/>
        </authorList>
    </citation>
    <scope>NUCLEOTIDE SEQUENCE</scope>
</reference>
<gene>
    <name evidence="2" type="ORF">SLAVMIC_00178</name>
</gene>
<name>A0A8D9FQ06_9VIRU</name>
<accession>A0A8D9FQ06</accession>
<sequence>MGINYYIEDIYNKVRWGDLSFQSRVGNSYYFCNEKQEVCYNVLLESISVAEFNKTGKEWVLYLERNNLEKGYADYSEYLFNSFMELILEIVMTTDELERLDEDLNGYVLSEDYEKASRLRDIINNIKTILNKK</sequence>
<proteinExistence type="predicted"/>
<dbReference type="Pfam" id="PF02151">
    <property type="entry name" value="UVR"/>
    <property type="match status" value="1"/>
</dbReference>
<feature type="domain" description="UVR" evidence="1">
    <location>
        <begin position="95"/>
        <end position="128"/>
    </location>
</feature>
<dbReference type="EMBL" id="OU342829">
    <property type="protein sequence ID" value="CAG7579958.1"/>
    <property type="molecule type" value="Genomic_DNA"/>
</dbReference>
<protein>
    <recommendedName>
        <fullName evidence="1">UVR domain-containing protein</fullName>
    </recommendedName>
</protein>
<organism evidence="2">
    <name type="scientific">uncultured marine phage</name>
    <dbReference type="NCBI Taxonomy" id="707152"/>
    <lineage>
        <taxon>Viruses</taxon>
        <taxon>environmental samples</taxon>
    </lineage>
</organism>
<evidence type="ECO:0000259" key="1">
    <source>
        <dbReference type="Pfam" id="PF02151"/>
    </source>
</evidence>